<dbReference type="InterPro" id="IPR052028">
    <property type="entry name" value="HipA_Ser/Thr_kinase"/>
</dbReference>
<evidence type="ECO:0000259" key="4">
    <source>
        <dbReference type="Pfam" id="PF07804"/>
    </source>
</evidence>
<dbReference type="Pfam" id="PF13657">
    <property type="entry name" value="Couple_hipA"/>
    <property type="match status" value="1"/>
</dbReference>
<evidence type="ECO:0000313" key="7">
    <source>
        <dbReference type="Proteomes" id="UP000215616"/>
    </source>
</evidence>
<comment type="similarity">
    <text evidence="1">Belongs to the HipA Ser/Thr kinase family.</text>
</comment>
<evidence type="ECO:0000256" key="2">
    <source>
        <dbReference type="ARBA" id="ARBA00022679"/>
    </source>
</evidence>
<dbReference type="InterPro" id="IPR017508">
    <property type="entry name" value="HipA_N1"/>
</dbReference>
<dbReference type="GO" id="GO:0004674">
    <property type="term" value="F:protein serine/threonine kinase activity"/>
    <property type="evidence" value="ECO:0007669"/>
    <property type="project" value="TreeGrafter"/>
</dbReference>
<gene>
    <name evidence="6" type="ORF">B7Z12_13935</name>
</gene>
<keyword evidence="2" id="KW-0808">Transferase</keyword>
<accession>A0A258D0W6</accession>
<organism evidence="6 7">
    <name type="scientific">Caulobacter vibrioides</name>
    <name type="common">Caulobacter crescentus</name>
    <dbReference type="NCBI Taxonomy" id="155892"/>
    <lineage>
        <taxon>Bacteria</taxon>
        <taxon>Pseudomonadati</taxon>
        <taxon>Pseudomonadota</taxon>
        <taxon>Alphaproteobacteria</taxon>
        <taxon>Caulobacterales</taxon>
        <taxon>Caulobacteraceae</taxon>
        <taxon>Caulobacter</taxon>
    </lineage>
</organism>
<evidence type="ECO:0000256" key="1">
    <source>
        <dbReference type="ARBA" id="ARBA00010164"/>
    </source>
</evidence>
<feature type="domain" description="HipA-like C-terminal" evidence="4">
    <location>
        <begin position="172"/>
        <end position="383"/>
    </location>
</feature>
<dbReference type="AlphaFoldDB" id="A0A258D0W6"/>
<dbReference type="PANTHER" id="PTHR37419">
    <property type="entry name" value="SERINE/THREONINE-PROTEIN KINASE TOXIN HIPA"/>
    <property type="match status" value="1"/>
</dbReference>
<proteinExistence type="inferred from homology"/>
<sequence>MADVEVHIDFAAGLHRVGTLHRQARRGGEAVVFEYHRDWLADATRFSLEPALTLGQGAFAPAAGLTMFGSIGDSAPDTWGRRLMQRAERRQAERDGRPVRALSDADYLLGVADVSRLGALRFRRPGEAAFLAPTEAGVPGLVELGRLMAVTERILRDEETDEDLAMIFAPGSSLGGARPKASVIDQHGRLSIAKFPKETDDYSIELWEEVALRLAEQAGIRTPDHELVMVAGKSVLLSRRFDRQGEARIPFLSALSMMGLKDGERGSYPELVDVLTQHGAQTKQDAAELYRRMVFNVLISNVDDHLRNHGFLWAGQGGWVLSPVYDLNPTPTDVRPRILTTNIDLDEGTCDLDLVESVAELFGLGAKPAREIIAEVSRATATWRDVAATVGGRPAEIRRMESAFEHADSQKARALQLR</sequence>
<comment type="caution">
    <text evidence="6">The sequence shown here is derived from an EMBL/GenBank/DDBJ whole genome shotgun (WGS) entry which is preliminary data.</text>
</comment>
<dbReference type="InterPro" id="IPR012893">
    <property type="entry name" value="HipA-like_C"/>
</dbReference>
<dbReference type="GO" id="GO:0005829">
    <property type="term" value="C:cytosol"/>
    <property type="evidence" value="ECO:0007669"/>
    <property type="project" value="TreeGrafter"/>
</dbReference>
<dbReference type="Pfam" id="PF07804">
    <property type="entry name" value="HipA_C"/>
    <property type="match status" value="1"/>
</dbReference>
<dbReference type="PANTHER" id="PTHR37419:SF8">
    <property type="entry name" value="TOXIN YJJJ"/>
    <property type="match status" value="1"/>
</dbReference>
<keyword evidence="3 6" id="KW-0418">Kinase</keyword>
<reference evidence="6 7" key="1">
    <citation type="submission" date="2017-03" db="EMBL/GenBank/DDBJ databases">
        <title>Lifting the veil on microbial sulfur biogeochemistry in mining wastewaters.</title>
        <authorList>
            <person name="Kantor R.S."/>
            <person name="Colenbrander Nelson T."/>
            <person name="Marshall S."/>
            <person name="Bennett D."/>
            <person name="Apte S."/>
            <person name="Camacho D."/>
            <person name="Thomas B.C."/>
            <person name="Warren L.A."/>
            <person name="Banfield J.F."/>
        </authorList>
    </citation>
    <scope>NUCLEOTIDE SEQUENCE [LARGE SCALE GENOMIC DNA]</scope>
    <source>
        <strain evidence="6">32-67-7</strain>
    </source>
</reference>
<evidence type="ECO:0000256" key="3">
    <source>
        <dbReference type="ARBA" id="ARBA00022777"/>
    </source>
</evidence>
<dbReference type="EMBL" id="NCDQ01000236">
    <property type="protein sequence ID" value="OYX01565.1"/>
    <property type="molecule type" value="Genomic_DNA"/>
</dbReference>
<protein>
    <submittedName>
        <fullName evidence="6">Phosphatidylinositol kinase</fullName>
    </submittedName>
</protein>
<dbReference type="Gene3D" id="1.10.1070.20">
    <property type="match status" value="1"/>
</dbReference>
<evidence type="ECO:0000313" key="6">
    <source>
        <dbReference type="EMBL" id="OYX01565.1"/>
    </source>
</evidence>
<name>A0A258D0W6_CAUVI</name>
<evidence type="ECO:0000259" key="5">
    <source>
        <dbReference type="Pfam" id="PF13657"/>
    </source>
</evidence>
<feature type="domain" description="HipA N-terminal subdomain 1" evidence="5">
    <location>
        <begin position="15"/>
        <end position="89"/>
    </location>
</feature>
<dbReference type="Proteomes" id="UP000215616">
    <property type="component" value="Unassembled WGS sequence"/>
</dbReference>